<organism evidence="2 3">
    <name type="scientific">Arthrobacter phage Thunderclap</name>
    <dbReference type="NCBI Taxonomy" id="2777309"/>
    <lineage>
        <taxon>Viruses</taxon>
        <taxon>Duplodnaviria</taxon>
        <taxon>Heunggongvirae</taxon>
        <taxon>Uroviricota</taxon>
        <taxon>Caudoviricetes</taxon>
        <taxon>Amigovirus</taxon>
        <taxon>Amigovirus amigo</taxon>
    </lineage>
</organism>
<dbReference type="EMBL" id="MT986028">
    <property type="protein sequence ID" value="QOR56061.1"/>
    <property type="molecule type" value="Genomic_DNA"/>
</dbReference>
<dbReference type="EMBL" id="MT986028">
    <property type="protein sequence ID" value="QOR56143.1"/>
    <property type="molecule type" value="Genomic_DNA"/>
</dbReference>
<sequence length="85" mass="9687">MTRLLEPYRVEHTITVDSAGASRMFADTFVLGTTEGTNYFVRDIPFSVLRMLKAHGTLDVKVRRLENTQFIETILSIQKAAQCEH</sequence>
<evidence type="ECO:0000313" key="3">
    <source>
        <dbReference type="Proteomes" id="UP000594116"/>
    </source>
</evidence>
<evidence type="ECO:0000313" key="2">
    <source>
        <dbReference type="EMBL" id="QOR56143.1"/>
    </source>
</evidence>
<accession>A0A7M1RP11</accession>
<reference evidence="2 3" key="1">
    <citation type="submission" date="2020-09" db="EMBL/GenBank/DDBJ databases">
        <authorList>
            <person name="Pittman S."/>
            <person name="Kotturi H."/>
            <person name="Butela K.A."/>
            <person name="Garlena R.A."/>
            <person name="Russell D.A."/>
            <person name="Pope W.H."/>
            <person name="Jacobs-Sera D."/>
            <person name="Hatfull G.F."/>
        </authorList>
    </citation>
    <scope>NUCLEOTIDE SEQUENCE [LARGE SCALE GENOMIC DNA]</scope>
</reference>
<evidence type="ECO:0000313" key="1">
    <source>
        <dbReference type="EMBL" id="QOR56061.1"/>
    </source>
</evidence>
<name>A0A7M1RP11_9CAUD</name>
<gene>
    <name evidence="2" type="primary">90</name>
    <name evidence="1" type="synonym">2</name>
    <name evidence="1" type="ORF">SEA_THUNDERCLAP_2</name>
    <name evidence="2" type="ORF">SEA_THUNDERCLAP_90</name>
</gene>
<dbReference type="Proteomes" id="UP000594116">
    <property type="component" value="Segment"/>
</dbReference>
<protein>
    <submittedName>
        <fullName evidence="2">Uncharacterized protein</fullName>
    </submittedName>
</protein>
<proteinExistence type="predicted"/>